<feature type="region of interest" description="Disordered" evidence="1">
    <location>
        <begin position="1"/>
        <end position="24"/>
    </location>
</feature>
<evidence type="ECO:0000256" key="1">
    <source>
        <dbReference type="SAM" id="MobiDB-lite"/>
    </source>
</evidence>
<dbReference type="EMBL" id="JAENGY010000606">
    <property type="protein sequence ID" value="KAG6959557.1"/>
    <property type="molecule type" value="Genomic_DNA"/>
</dbReference>
<evidence type="ECO:0000313" key="3">
    <source>
        <dbReference type="Proteomes" id="UP000709295"/>
    </source>
</evidence>
<feature type="region of interest" description="Disordered" evidence="1">
    <location>
        <begin position="82"/>
        <end position="109"/>
    </location>
</feature>
<dbReference type="AlphaFoldDB" id="A0A8J5J637"/>
<evidence type="ECO:0000313" key="2">
    <source>
        <dbReference type="EMBL" id="KAG6959557.1"/>
    </source>
</evidence>
<keyword evidence="3" id="KW-1185">Reference proteome</keyword>
<feature type="region of interest" description="Disordered" evidence="1">
    <location>
        <begin position="132"/>
        <end position="199"/>
    </location>
</feature>
<accession>A0A8J5J637</accession>
<dbReference type="Proteomes" id="UP000709295">
    <property type="component" value="Unassembled WGS sequence"/>
</dbReference>
<gene>
    <name evidence="2" type="ORF">JG688_00010011</name>
</gene>
<proteinExistence type="predicted"/>
<organism evidence="2 3">
    <name type="scientific">Phytophthora aleatoria</name>
    <dbReference type="NCBI Taxonomy" id="2496075"/>
    <lineage>
        <taxon>Eukaryota</taxon>
        <taxon>Sar</taxon>
        <taxon>Stramenopiles</taxon>
        <taxon>Oomycota</taxon>
        <taxon>Peronosporomycetes</taxon>
        <taxon>Peronosporales</taxon>
        <taxon>Peronosporaceae</taxon>
        <taxon>Phytophthora</taxon>
    </lineage>
</organism>
<sequence length="199" mass="20093">ANPPAPRVSAKFSTPPATPKGSHQPNPLWYLTGVIHGGTVTAAGWESTVVWVAPQVSEVVSVGAPHAPVVPVDVPHVPVASDDPEHGATDNAKVPCSGSSDTVPATSTGTWITITNSPTIGNTATDMISGKTGVSTTATSAPTTDTATSSTTTTSTGKTGVFTTTTASLGTSSADTYTTSATSDESTTQQSARRRSLRQ</sequence>
<reference evidence="2" key="1">
    <citation type="submission" date="2021-01" db="EMBL/GenBank/DDBJ databases">
        <title>Phytophthora aleatoria, a newly-described species from Pinus radiata is distinct from Phytophthora cactorum isolates based on comparative genomics.</title>
        <authorList>
            <person name="Mcdougal R."/>
            <person name="Panda P."/>
            <person name="Williams N."/>
            <person name="Studholme D.J."/>
        </authorList>
    </citation>
    <scope>NUCLEOTIDE SEQUENCE</scope>
    <source>
        <strain evidence="2">NZFS 4037</strain>
    </source>
</reference>
<feature type="non-terminal residue" evidence="2">
    <location>
        <position position="1"/>
    </location>
</feature>
<name>A0A8J5J637_9STRA</name>
<protein>
    <submittedName>
        <fullName evidence="2">Uncharacterized protein</fullName>
    </submittedName>
</protein>
<comment type="caution">
    <text evidence="2">The sequence shown here is derived from an EMBL/GenBank/DDBJ whole genome shotgun (WGS) entry which is preliminary data.</text>
</comment>
<feature type="compositionally biased region" description="Low complexity" evidence="1">
    <location>
        <begin position="132"/>
        <end position="191"/>
    </location>
</feature>
<feature type="compositionally biased region" description="Polar residues" evidence="1">
    <location>
        <begin position="97"/>
        <end position="109"/>
    </location>
</feature>